<reference evidence="8 9" key="1">
    <citation type="submission" date="2023-12" db="EMBL/GenBank/DDBJ databases">
        <title>Streptomyces sp. V4-01.</title>
        <authorList>
            <person name="Somphong A."/>
            <person name="Phongsopitanun W."/>
        </authorList>
    </citation>
    <scope>NUCLEOTIDE SEQUENCE [LARGE SCALE GENOMIC DNA]</scope>
    <source>
        <strain evidence="8 9">V4-01</strain>
    </source>
</reference>
<evidence type="ECO:0000256" key="1">
    <source>
        <dbReference type="ARBA" id="ARBA00022553"/>
    </source>
</evidence>
<dbReference type="PROSITE" id="PS00622">
    <property type="entry name" value="HTH_LUXR_1"/>
    <property type="match status" value="1"/>
</dbReference>
<dbReference type="Pfam" id="PF00196">
    <property type="entry name" value="GerE"/>
    <property type="match status" value="1"/>
</dbReference>
<feature type="modified residue" description="4-aspartylphosphate" evidence="5">
    <location>
        <position position="55"/>
    </location>
</feature>
<dbReference type="RefSeq" id="WP_330795286.1">
    <property type="nucleotide sequence ID" value="NZ_JAZEWV010000009.1"/>
</dbReference>
<dbReference type="CDD" id="cd06170">
    <property type="entry name" value="LuxR_C_like"/>
    <property type="match status" value="1"/>
</dbReference>
<dbReference type="PRINTS" id="PR00038">
    <property type="entry name" value="HTHLUXR"/>
</dbReference>
<evidence type="ECO:0000256" key="4">
    <source>
        <dbReference type="ARBA" id="ARBA00023163"/>
    </source>
</evidence>
<keyword evidence="4" id="KW-0804">Transcription</keyword>
<dbReference type="PANTHER" id="PTHR43214:SF24">
    <property type="entry name" value="TRANSCRIPTIONAL REGULATORY PROTEIN NARL-RELATED"/>
    <property type="match status" value="1"/>
</dbReference>
<dbReference type="Proteomes" id="UP001344658">
    <property type="component" value="Unassembled WGS sequence"/>
</dbReference>
<evidence type="ECO:0000259" key="6">
    <source>
        <dbReference type="PROSITE" id="PS50043"/>
    </source>
</evidence>
<gene>
    <name evidence="8" type="ORF">V2S66_14305</name>
</gene>
<evidence type="ECO:0000256" key="5">
    <source>
        <dbReference type="PROSITE-ProRule" id="PRU00169"/>
    </source>
</evidence>
<organism evidence="8 9">
    <name type="scientific">Actinacidiphila polyblastidii</name>
    <dbReference type="NCBI Taxonomy" id="3110430"/>
    <lineage>
        <taxon>Bacteria</taxon>
        <taxon>Bacillati</taxon>
        <taxon>Actinomycetota</taxon>
        <taxon>Actinomycetes</taxon>
        <taxon>Kitasatosporales</taxon>
        <taxon>Streptomycetaceae</taxon>
        <taxon>Actinacidiphila</taxon>
    </lineage>
</organism>
<accession>A0ABU7PBE4</accession>
<keyword evidence="1 5" id="KW-0597">Phosphoprotein</keyword>
<dbReference type="Gene3D" id="3.40.50.2300">
    <property type="match status" value="1"/>
</dbReference>
<feature type="domain" description="HTH luxR-type" evidence="6">
    <location>
        <begin position="151"/>
        <end position="216"/>
    </location>
</feature>
<evidence type="ECO:0000256" key="3">
    <source>
        <dbReference type="ARBA" id="ARBA00023125"/>
    </source>
</evidence>
<keyword evidence="9" id="KW-1185">Reference proteome</keyword>
<dbReference type="SUPFAM" id="SSF52172">
    <property type="entry name" value="CheY-like"/>
    <property type="match status" value="1"/>
</dbReference>
<dbReference type="InterPro" id="IPR011006">
    <property type="entry name" value="CheY-like_superfamily"/>
</dbReference>
<evidence type="ECO:0000256" key="2">
    <source>
        <dbReference type="ARBA" id="ARBA00023015"/>
    </source>
</evidence>
<dbReference type="PROSITE" id="PS50043">
    <property type="entry name" value="HTH_LUXR_2"/>
    <property type="match status" value="1"/>
</dbReference>
<dbReference type="PROSITE" id="PS50110">
    <property type="entry name" value="RESPONSE_REGULATORY"/>
    <property type="match status" value="1"/>
</dbReference>
<dbReference type="SMART" id="SM00448">
    <property type="entry name" value="REC"/>
    <property type="match status" value="1"/>
</dbReference>
<dbReference type="SUPFAM" id="SSF46894">
    <property type="entry name" value="C-terminal effector domain of the bipartite response regulators"/>
    <property type="match status" value="1"/>
</dbReference>
<proteinExistence type="predicted"/>
<sequence>MTIRVLLADDQDLLRHGFKMIIDAQPDMAAVGEAANGVQAIAQAAALRPDVVLMDVRMPGTNGIEATRHIAAHLPEVKVLILTTFDVDEYAFAGLHAGASGFLLKNARTEELIAGIRTVAAGDAILAPSTTRRLLDTYAGTFHAAGGGAPPKDVLAPLTQREREVFTEMTAGRTNQEIADRLVLSETTVKTHVARVLAKLRLRDRIQAVIFAYENGLTPPNR</sequence>
<dbReference type="InterPro" id="IPR000792">
    <property type="entry name" value="Tscrpt_reg_LuxR_C"/>
</dbReference>
<feature type="domain" description="Response regulatory" evidence="7">
    <location>
        <begin position="4"/>
        <end position="120"/>
    </location>
</feature>
<keyword evidence="2" id="KW-0805">Transcription regulation</keyword>
<name>A0ABU7PBE4_9ACTN</name>
<dbReference type="InterPro" id="IPR016032">
    <property type="entry name" value="Sig_transdc_resp-reg_C-effctor"/>
</dbReference>
<evidence type="ECO:0000313" key="9">
    <source>
        <dbReference type="Proteomes" id="UP001344658"/>
    </source>
</evidence>
<keyword evidence="3" id="KW-0238">DNA-binding</keyword>
<dbReference type="CDD" id="cd17535">
    <property type="entry name" value="REC_NarL-like"/>
    <property type="match status" value="1"/>
</dbReference>
<dbReference type="Pfam" id="PF00072">
    <property type="entry name" value="Response_reg"/>
    <property type="match status" value="1"/>
</dbReference>
<dbReference type="InterPro" id="IPR058245">
    <property type="entry name" value="NreC/VraR/RcsB-like_REC"/>
</dbReference>
<protein>
    <submittedName>
        <fullName evidence="8">Response regulator transcription factor</fullName>
    </submittedName>
</protein>
<dbReference type="InterPro" id="IPR039420">
    <property type="entry name" value="WalR-like"/>
</dbReference>
<comment type="caution">
    <text evidence="8">The sequence shown here is derived from an EMBL/GenBank/DDBJ whole genome shotgun (WGS) entry which is preliminary data.</text>
</comment>
<dbReference type="InterPro" id="IPR001789">
    <property type="entry name" value="Sig_transdc_resp-reg_receiver"/>
</dbReference>
<dbReference type="EMBL" id="JAZEWV010000009">
    <property type="protein sequence ID" value="MEE4543136.1"/>
    <property type="molecule type" value="Genomic_DNA"/>
</dbReference>
<dbReference type="SMART" id="SM00421">
    <property type="entry name" value="HTH_LUXR"/>
    <property type="match status" value="1"/>
</dbReference>
<dbReference type="PANTHER" id="PTHR43214">
    <property type="entry name" value="TWO-COMPONENT RESPONSE REGULATOR"/>
    <property type="match status" value="1"/>
</dbReference>
<evidence type="ECO:0000313" key="8">
    <source>
        <dbReference type="EMBL" id="MEE4543136.1"/>
    </source>
</evidence>
<evidence type="ECO:0000259" key="7">
    <source>
        <dbReference type="PROSITE" id="PS50110"/>
    </source>
</evidence>